<evidence type="ECO:0000256" key="2">
    <source>
        <dbReference type="ARBA" id="ARBA00022980"/>
    </source>
</evidence>
<evidence type="ECO:0000256" key="3">
    <source>
        <dbReference type="ARBA" id="ARBA00023274"/>
    </source>
</evidence>
<accession>A0A091CVG7</accession>
<gene>
    <name evidence="4" type="ORF">H920_16043</name>
</gene>
<dbReference type="GO" id="GO:0022626">
    <property type="term" value="C:cytosolic ribosome"/>
    <property type="evidence" value="ECO:0007669"/>
    <property type="project" value="UniProtKB-ARBA"/>
</dbReference>
<dbReference type="GO" id="GO:0006412">
    <property type="term" value="P:translation"/>
    <property type="evidence" value="ECO:0007669"/>
    <property type="project" value="InterPro"/>
</dbReference>
<dbReference type="InterPro" id="IPR012678">
    <property type="entry name" value="Ribosomal_uL23/eL15/eS24_sf"/>
</dbReference>
<protein>
    <submittedName>
        <fullName evidence="4">60S ribosomal protein L23a</fullName>
    </submittedName>
</protein>
<dbReference type="Proteomes" id="UP000028990">
    <property type="component" value="Unassembled WGS sequence"/>
</dbReference>
<dbReference type="InterPro" id="IPR013025">
    <property type="entry name" value="Ribosomal_uL23-like"/>
</dbReference>
<evidence type="ECO:0000256" key="1">
    <source>
        <dbReference type="ARBA" id="ARBA00006700"/>
    </source>
</evidence>
<dbReference type="GO" id="GO:0044391">
    <property type="term" value="C:ribosomal subunit"/>
    <property type="evidence" value="ECO:0007669"/>
    <property type="project" value="UniProtKB-ARBA"/>
</dbReference>
<keyword evidence="2 4" id="KW-0689">Ribosomal protein</keyword>
<dbReference type="EMBL" id="KN124007">
    <property type="protein sequence ID" value="KFO22567.1"/>
    <property type="molecule type" value="Genomic_DNA"/>
</dbReference>
<reference evidence="4 5" key="1">
    <citation type="submission" date="2013-11" db="EMBL/GenBank/DDBJ databases">
        <title>The Damaraland mole rat (Fukomys damarensis) genome and evolution of African mole rats.</title>
        <authorList>
            <person name="Gladyshev V.N."/>
            <person name="Fang X."/>
        </authorList>
    </citation>
    <scope>NUCLEOTIDE SEQUENCE [LARGE SCALE GENOMIC DNA]</scope>
    <source>
        <tissue evidence="4">Liver</tissue>
    </source>
</reference>
<name>A0A091CVG7_FUKDA</name>
<comment type="similarity">
    <text evidence="1">Belongs to the universal ribosomal protein uL23 family.</text>
</comment>
<organism evidence="4 5">
    <name type="scientific">Fukomys damarensis</name>
    <name type="common">Damaraland mole rat</name>
    <name type="synonym">Cryptomys damarensis</name>
    <dbReference type="NCBI Taxonomy" id="885580"/>
    <lineage>
        <taxon>Eukaryota</taxon>
        <taxon>Metazoa</taxon>
        <taxon>Chordata</taxon>
        <taxon>Craniata</taxon>
        <taxon>Vertebrata</taxon>
        <taxon>Euteleostomi</taxon>
        <taxon>Mammalia</taxon>
        <taxon>Eutheria</taxon>
        <taxon>Euarchontoglires</taxon>
        <taxon>Glires</taxon>
        <taxon>Rodentia</taxon>
        <taxon>Hystricomorpha</taxon>
        <taxon>Bathyergidae</taxon>
        <taxon>Fukomys</taxon>
    </lineage>
</organism>
<dbReference type="Gene3D" id="3.30.70.330">
    <property type="match status" value="1"/>
</dbReference>
<proteinExistence type="inferred from homology"/>
<dbReference type="AlphaFoldDB" id="A0A091CVG7"/>
<dbReference type="InterPro" id="IPR012677">
    <property type="entry name" value="Nucleotide-bd_a/b_plait_sf"/>
</dbReference>
<keyword evidence="5" id="KW-1185">Reference proteome</keyword>
<sequence length="155" mass="17306">MSRGDRKQREKTDHRLLADGAGASQRWCRRLDYNSQGSWCRLAHASCRRGAGRRRCDCWTFRPASVSSETLWLRAVAASGTRGELSLAESATKKTEDNNTLVFTVGVKADKHQIKQAVRKLCDPEVAMGSTLVQADGEKKAVFSWVLIMSFRCAK</sequence>
<dbReference type="GO" id="GO:0003735">
    <property type="term" value="F:structural constituent of ribosome"/>
    <property type="evidence" value="ECO:0007669"/>
    <property type="project" value="InterPro"/>
</dbReference>
<evidence type="ECO:0000313" key="4">
    <source>
        <dbReference type="EMBL" id="KFO22567.1"/>
    </source>
</evidence>
<evidence type="ECO:0000313" key="5">
    <source>
        <dbReference type="Proteomes" id="UP000028990"/>
    </source>
</evidence>
<keyword evidence="3" id="KW-0687">Ribonucleoprotein</keyword>
<dbReference type="PANTHER" id="PTHR11620">
    <property type="entry name" value="60S RIBOSOMAL PROTEIN L23A"/>
    <property type="match status" value="1"/>
</dbReference>
<dbReference type="SUPFAM" id="SSF54189">
    <property type="entry name" value="Ribosomal proteins S24e, L23 and L15e"/>
    <property type="match status" value="1"/>
</dbReference>